<evidence type="ECO:0000256" key="12">
    <source>
        <dbReference type="RuleBase" id="RU003953"/>
    </source>
</evidence>
<protein>
    <submittedName>
        <fullName evidence="15">Cyclic nucleotide-binding protein</fullName>
    </submittedName>
</protein>
<evidence type="ECO:0000256" key="10">
    <source>
        <dbReference type="ARBA" id="ARBA00022884"/>
    </source>
</evidence>
<feature type="domain" description="Cyclic nucleotide-binding" evidence="13">
    <location>
        <begin position="609"/>
        <end position="691"/>
    </location>
</feature>
<feature type="domain" description="CBS" evidence="14">
    <location>
        <begin position="332"/>
        <end position="390"/>
    </location>
</feature>
<dbReference type="eggNOG" id="COG2524">
    <property type="taxonomic scope" value="Bacteria"/>
</dbReference>
<proteinExistence type="inferred from homology"/>
<keyword evidence="9" id="KW-0460">Magnesium</keyword>
<dbReference type="SUPFAM" id="SSF64182">
    <property type="entry name" value="DHH phosphoesterases"/>
    <property type="match status" value="1"/>
</dbReference>
<dbReference type="SMART" id="SM00116">
    <property type="entry name" value="CBS"/>
    <property type="match status" value="2"/>
</dbReference>
<keyword evidence="3" id="KW-0820">tRNA-binding</keyword>
<dbReference type="GO" id="GO:0046872">
    <property type="term" value="F:metal ion binding"/>
    <property type="evidence" value="ECO:0007669"/>
    <property type="project" value="UniProtKB-KW"/>
</dbReference>
<dbReference type="PROSITE" id="PS50042">
    <property type="entry name" value="CNMP_BINDING_3"/>
    <property type="match status" value="1"/>
</dbReference>
<dbReference type="AlphaFoldDB" id="C8X2I7"/>
<dbReference type="Pfam" id="PF00571">
    <property type="entry name" value="CBS"/>
    <property type="match status" value="2"/>
</dbReference>
<dbReference type="OrthoDB" id="9805698at2"/>
<dbReference type="InterPro" id="IPR043519">
    <property type="entry name" value="NT_sf"/>
</dbReference>
<dbReference type="Pfam" id="PF12627">
    <property type="entry name" value="PolyA_pol_RNAbd"/>
    <property type="match status" value="1"/>
</dbReference>
<evidence type="ECO:0000256" key="1">
    <source>
        <dbReference type="ARBA" id="ARBA00001946"/>
    </source>
</evidence>
<evidence type="ECO:0000259" key="14">
    <source>
        <dbReference type="PROSITE" id="PS51371"/>
    </source>
</evidence>
<keyword evidence="7" id="KW-0479">Metal-binding</keyword>
<accession>C8X2I7</accession>
<evidence type="ECO:0000256" key="3">
    <source>
        <dbReference type="ARBA" id="ARBA00022555"/>
    </source>
</evidence>
<dbReference type="Gene3D" id="1.10.3090.10">
    <property type="entry name" value="cca-adding enzyme, domain 2"/>
    <property type="match status" value="1"/>
</dbReference>
<dbReference type="InterPro" id="IPR003156">
    <property type="entry name" value="DHHA1_dom"/>
</dbReference>
<dbReference type="GO" id="GO:0016779">
    <property type="term" value="F:nucleotidyltransferase activity"/>
    <property type="evidence" value="ECO:0007669"/>
    <property type="project" value="UniProtKB-KW"/>
</dbReference>
<dbReference type="Gene3D" id="3.10.310.30">
    <property type="match status" value="1"/>
</dbReference>
<dbReference type="SUPFAM" id="SSF81301">
    <property type="entry name" value="Nucleotidyltransferase"/>
    <property type="match status" value="1"/>
</dbReference>
<dbReference type="Pfam" id="PF01743">
    <property type="entry name" value="PolyA_pol"/>
    <property type="match status" value="1"/>
</dbReference>
<dbReference type="InterPro" id="IPR032828">
    <property type="entry name" value="PolyA_RNA-bd"/>
</dbReference>
<evidence type="ECO:0000313" key="16">
    <source>
        <dbReference type="Proteomes" id="UP000001052"/>
    </source>
</evidence>
<dbReference type="InterPro" id="IPR002646">
    <property type="entry name" value="PolA_pol_head_dom"/>
</dbReference>
<dbReference type="Proteomes" id="UP000001052">
    <property type="component" value="Chromosome"/>
</dbReference>
<keyword evidence="10 12" id="KW-0694">RNA-binding</keyword>
<dbReference type="InterPro" id="IPR000595">
    <property type="entry name" value="cNMP-bd_dom"/>
</dbReference>
<dbReference type="eggNOG" id="COG0617">
    <property type="taxonomic scope" value="Bacteria"/>
</dbReference>
<dbReference type="RefSeq" id="WP_015751781.1">
    <property type="nucleotide sequence ID" value="NC_013223.1"/>
</dbReference>
<reference evidence="16" key="1">
    <citation type="submission" date="2009-09" db="EMBL/GenBank/DDBJ databases">
        <title>The complete chromosome of Desulfohalobium retbaense DSM 5692.</title>
        <authorList>
            <consortium name="US DOE Joint Genome Institute (JGI-PGF)"/>
            <person name="Lucas S."/>
            <person name="Copeland A."/>
            <person name="Lapidus A."/>
            <person name="Glavina del Rio T."/>
            <person name="Dalin E."/>
            <person name="Tice H."/>
            <person name="Bruce D."/>
            <person name="Goodwin L."/>
            <person name="Pitluck S."/>
            <person name="Kyrpides N."/>
            <person name="Mavromatis K."/>
            <person name="Ivanova N."/>
            <person name="Mikhailova N."/>
            <person name="Munk A.C."/>
            <person name="Brettin T."/>
            <person name="Detter J.C."/>
            <person name="Han C."/>
            <person name="Tapia R."/>
            <person name="Larimer F."/>
            <person name="Land M."/>
            <person name="Hauser L."/>
            <person name="Markowitz V."/>
            <person name="Cheng J.-F."/>
            <person name="Hugenholtz P."/>
            <person name="Woyke T."/>
            <person name="Wu D."/>
            <person name="Spring S."/>
            <person name="Klenk H.-P."/>
            <person name="Eisen J.A."/>
        </authorList>
    </citation>
    <scope>NUCLEOTIDE SEQUENCE [LARGE SCALE GENOMIC DNA]</scope>
    <source>
        <strain evidence="16">DSM 5692</strain>
    </source>
</reference>
<dbReference type="InterPro" id="IPR052390">
    <property type="entry name" value="tRNA_nt/polyA_polymerase"/>
</dbReference>
<keyword evidence="11" id="KW-0129">CBS domain</keyword>
<dbReference type="EMBL" id="CP001734">
    <property type="protein sequence ID" value="ACV68634.1"/>
    <property type="molecule type" value="Genomic_DNA"/>
</dbReference>
<dbReference type="KEGG" id="drt:Dret_1346"/>
<evidence type="ECO:0000256" key="5">
    <source>
        <dbReference type="ARBA" id="ARBA00022694"/>
    </source>
</evidence>
<comment type="similarity">
    <text evidence="2 12">Belongs to the tRNA nucleotidyltransferase/poly(A) polymerase family.</text>
</comment>
<dbReference type="PANTHER" id="PTHR47788:SF1">
    <property type="entry name" value="A-ADDING TRNA NUCLEOTIDYLTRANSFERASE"/>
    <property type="match status" value="1"/>
</dbReference>
<keyword evidence="8" id="KW-0547">Nucleotide-binding</keyword>
<dbReference type="Pfam" id="PF02272">
    <property type="entry name" value="DHHA1"/>
    <property type="match status" value="1"/>
</dbReference>
<dbReference type="Gene3D" id="3.10.580.10">
    <property type="entry name" value="CBS-domain"/>
    <property type="match status" value="1"/>
</dbReference>
<keyword evidence="5" id="KW-0819">tRNA processing</keyword>
<dbReference type="InterPro" id="IPR038763">
    <property type="entry name" value="DHH_sf"/>
</dbReference>
<evidence type="ECO:0000256" key="7">
    <source>
        <dbReference type="ARBA" id="ARBA00022723"/>
    </source>
</evidence>
<evidence type="ECO:0000256" key="6">
    <source>
        <dbReference type="ARBA" id="ARBA00022695"/>
    </source>
</evidence>
<dbReference type="SUPFAM" id="SSF81891">
    <property type="entry name" value="Poly A polymerase C-terminal region-like"/>
    <property type="match status" value="1"/>
</dbReference>
<dbReference type="GO" id="GO:0000166">
    <property type="term" value="F:nucleotide binding"/>
    <property type="evidence" value="ECO:0007669"/>
    <property type="project" value="UniProtKB-KW"/>
</dbReference>
<dbReference type="STRING" id="485915.Dret_1346"/>
<evidence type="ECO:0000256" key="2">
    <source>
        <dbReference type="ARBA" id="ARBA00007265"/>
    </source>
</evidence>
<dbReference type="InterPro" id="IPR000644">
    <property type="entry name" value="CBS_dom"/>
</dbReference>
<evidence type="ECO:0000259" key="13">
    <source>
        <dbReference type="PROSITE" id="PS50042"/>
    </source>
</evidence>
<dbReference type="PROSITE" id="PS51371">
    <property type="entry name" value="CBS"/>
    <property type="match status" value="2"/>
</dbReference>
<dbReference type="Gene3D" id="3.90.1640.10">
    <property type="entry name" value="inorganic pyrophosphatase (n-terminal core)"/>
    <property type="match status" value="1"/>
</dbReference>
<feature type="domain" description="CBS" evidence="14">
    <location>
        <begin position="396"/>
        <end position="454"/>
    </location>
</feature>
<dbReference type="SUPFAM" id="SSF54631">
    <property type="entry name" value="CBS-domain pair"/>
    <property type="match status" value="1"/>
</dbReference>
<dbReference type="GO" id="GO:0008033">
    <property type="term" value="P:tRNA processing"/>
    <property type="evidence" value="ECO:0007669"/>
    <property type="project" value="UniProtKB-KW"/>
</dbReference>
<dbReference type="Pfam" id="PF01368">
    <property type="entry name" value="DHH"/>
    <property type="match status" value="1"/>
</dbReference>
<dbReference type="Gene3D" id="3.30.460.10">
    <property type="entry name" value="Beta Polymerase, domain 2"/>
    <property type="match status" value="1"/>
</dbReference>
<name>C8X2I7_DESRD</name>
<evidence type="ECO:0000256" key="4">
    <source>
        <dbReference type="ARBA" id="ARBA00022679"/>
    </source>
</evidence>
<reference evidence="15 16" key="2">
    <citation type="journal article" date="2010" name="Stand. Genomic Sci.">
        <title>Complete genome sequence of Desulfohalobium retbaense type strain (HR(100)).</title>
        <authorList>
            <person name="Spring S."/>
            <person name="Nolan M."/>
            <person name="Lapidus A."/>
            <person name="Glavina Del Rio T."/>
            <person name="Copeland A."/>
            <person name="Tice H."/>
            <person name="Cheng J.F."/>
            <person name="Lucas S."/>
            <person name="Land M."/>
            <person name="Chen F."/>
            <person name="Bruce D."/>
            <person name="Goodwin L."/>
            <person name="Pitluck S."/>
            <person name="Ivanova N."/>
            <person name="Mavromatis K."/>
            <person name="Mikhailova N."/>
            <person name="Pati A."/>
            <person name="Chen A."/>
            <person name="Palaniappan K."/>
            <person name="Hauser L."/>
            <person name="Chang Y.J."/>
            <person name="Jeffries C.D."/>
            <person name="Munk C."/>
            <person name="Kiss H."/>
            <person name="Chain P."/>
            <person name="Han C."/>
            <person name="Brettin T."/>
            <person name="Detter J.C."/>
            <person name="Schuler E."/>
            <person name="Goker M."/>
            <person name="Rohde M."/>
            <person name="Bristow J."/>
            <person name="Eisen J.A."/>
            <person name="Markowitz V."/>
            <person name="Hugenholtz P."/>
            <person name="Kyrpides N.C."/>
            <person name="Klenk H.P."/>
        </authorList>
    </citation>
    <scope>NUCLEOTIDE SEQUENCE [LARGE SCALE GENOMIC DNA]</scope>
    <source>
        <strain evidence="15 16">DSM 5692</strain>
    </source>
</reference>
<keyword evidence="16" id="KW-1185">Reference proteome</keyword>
<keyword evidence="6" id="KW-0548">Nucleotidyltransferase</keyword>
<dbReference type="PANTHER" id="PTHR47788">
    <property type="entry name" value="POLYA POLYMERASE"/>
    <property type="match status" value="1"/>
</dbReference>
<evidence type="ECO:0000256" key="9">
    <source>
        <dbReference type="ARBA" id="ARBA00022842"/>
    </source>
</evidence>
<evidence type="ECO:0000313" key="15">
    <source>
        <dbReference type="EMBL" id="ACV68634.1"/>
    </source>
</evidence>
<gene>
    <name evidence="15" type="ordered locus">Dret_1346</name>
</gene>
<dbReference type="InterPro" id="IPR046342">
    <property type="entry name" value="CBS_dom_sf"/>
</dbReference>
<dbReference type="GO" id="GO:0000049">
    <property type="term" value="F:tRNA binding"/>
    <property type="evidence" value="ECO:0007669"/>
    <property type="project" value="UniProtKB-KW"/>
</dbReference>
<organism evidence="15 16">
    <name type="scientific">Desulfohalobium retbaense (strain ATCC 49708 / DSM 5692 / JCM 16813 / HR100)</name>
    <dbReference type="NCBI Taxonomy" id="485915"/>
    <lineage>
        <taxon>Bacteria</taxon>
        <taxon>Pseudomonadati</taxon>
        <taxon>Thermodesulfobacteriota</taxon>
        <taxon>Desulfovibrionia</taxon>
        <taxon>Desulfovibrionales</taxon>
        <taxon>Desulfohalobiaceae</taxon>
        <taxon>Desulfohalobium</taxon>
    </lineage>
</organism>
<evidence type="ECO:0000256" key="11">
    <source>
        <dbReference type="PROSITE-ProRule" id="PRU00703"/>
    </source>
</evidence>
<dbReference type="CDD" id="cd17772">
    <property type="entry name" value="CBS_pair_DHH_polyA_Pol_assoc"/>
    <property type="match status" value="1"/>
</dbReference>
<evidence type="ECO:0000256" key="8">
    <source>
        <dbReference type="ARBA" id="ARBA00022741"/>
    </source>
</evidence>
<comment type="cofactor">
    <cofactor evidence="1">
        <name>Mg(2+)</name>
        <dbReference type="ChEBI" id="CHEBI:18420"/>
    </cofactor>
</comment>
<keyword evidence="4 12" id="KW-0808">Transferase</keyword>
<dbReference type="CDD" id="cd05398">
    <property type="entry name" value="NT_ClassII-CCAase"/>
    <property type="match status" value="1"/>
</dbReference>
<dbReference type="HOGENOM" id="CLU_015961_5_0_7"/>
<sequence length="902" mass="102107">MTKQSPRQDQASDKLQAPTVITGHTNADFDCLAAIVAAGKLYPDGVLIFPGSQEKNLRDFFIQSATYLYNFHSLKDIDQSSVQRLVLVDTRQKSRLKHVQSLWEREDIEVHVYDHHPDTEEDVPATEQTVLSWGATTSILIERLRKRNIRLTPDEATLLGLGLYEDTGCFTFSSTTSHDLSAAAWLRDQGMDPNFIADMVQRELSAEQVALLNELLDGAVTHDINGIEVVVSQVTTEEFVGDFALLVHKMMDMQNLRVFFALGRMQDRIHVVARSRTPEVNVGQICASFGGGGHPYAASATVKDRTLAQVKDELFGLLYSHINPQIQIRDLMSAPPITVDDQATLQHASEVMTRYGLKAVPAMRRGTRQCAGILEHQLADRAVAHGLGQMPVSEYMGREFASVKPDTSLYPAMEIILGQRQRLVPVVEDDQLVGVITRTDLINTLIAEPARIPESMLPERRRERNIRTLLHNSLPQEVVAMLTQAGDLARDLGYHVYAVGGFVRDILLHRRNLDVDLVVEGDGIYFARRLALDLGGRVRAHKKFKTAVIILPDGQRIDVATARLEYYEHPAALPTVELSTVKMDLSRRDFTVNALAVQLDPEQFGRLVDFFGGQKDIKEKTIRVMHSLSFVEDPTRILRAVRFEQRFHFQLGGQTERLIKNAQRLNMMHKLSGSRVFGELRLILNESKPLACLQRLESFNILESIHPLLKLDGNRQRILEETERVLGWYRLLYLDPEPRPWLVYFLGLCSGYNQSQVHLLAHRLAFPQKRENFIQQLRQDISQCREQLGSWMQNHGQVSDLFFLLEPLPLEGVLYLMARGYKDPVRRHLSLYLTQYRGQEPDITGKDLQQMGLPSGPLYRTILQRVLAAKLDGKAPDRPAQLEMAAGLARQLDDTPSEVRTR</sequence>
<dbReference type="eggNOG" id="COG0618">
    <property type="taxonomic scope" value="Bacteria"/>
</dbReference>
<dbReference type="InterPro" id="IPR001667">
    <property type="entry name" value="DDH_dom"/>
</dbReference>